<name>A0A3R7CHY5_CLOSI</name>
<keyword evidence="2" id="KW-1185">Reference proteome</keyword>
<dbReference type="AlphaFoldDB" id="A0A3R7CHY5"/>
<comment type="caution">
    <text evidence="1">The sequence shown here is derived from an EMBL/GenBank/DDBJ whole genome shotgun (WGS) entry which is preliminary data.</text>
</comment>
<sequence length="86" mass="9779">MCCTRLPHVPVATIFEISRYMYIRNALLIRFLSVGFFSSVTGCAAYTPPHVSVGTIFEMSRYIFIKETTHMVAENSSTAHDRFRPS</sequence>
<accession>A0A3R7CHY5</accession>
<proteinExistence type="predicted"/>
<gene>
    <name evidence="1" type="ORF">CSKR_106946</name>
</gene>
<evidence type="ECO:0000313" key="1">
    <source>
        <dbReference type="EMBL" id="KAG5442014.1"/>
    </source>
</evidence>
<protein>
    <submittedName>
        <fullName evidence="1">Uncharacterized protein</fullName>
    </submittedName>
</protein>
<reference evidence="1 2" key="1">
    <citation type="journal article" date="2018" name="Biotechnol. Adv.">
        <title>Improved genomic resources and new bioinformatic workflow for the carcinogenic parasite Clonorchis sinensis: Biotechnological implications.</title>
        <authorList>
            <person name="Wang D."/>
            <person name="Korhonen P.K."/>
            <person name="Gasser R.B."/>
            <person name="Young N.D."/>
        </authorList>
    </citation>
    <scope>NUCLEOTIDE SEQUENCE [LARGE SCALE GENOMIC DNA]</scope>
    <source>
        <strain evidence="1">Cs-k2</strain>
    </source>
</reference>
<evidence type="ECO:0000313" key="2">
    <source>
        <dbReference type="Proteomes" id="UP000286415"/>
    </source>
</evidence>
<dbReference type="EMBL" id="NIRI02000076">
    <property type="protein sequence ID" value="KAG5442014.1"/>
    <property type="molecule type" value="Genomic_DNA"/>
</dbReference>
<organism evidence="1 2">
    <name type="scientific">Clonorchis sinensis</name>
    <name type="common">Chinese liver fluke</name>
    <dbReference type="NCBI Taxonomy" id="79923"/>
    <lineage>
        <taxon>Eukaryota</taxon>
        <taxon>Metazoa</taxon>
        <taxon>Spiralia</taxon>
        <taxon>Lophotrochozoa</taxon>
        <taxon>Platyhelminthes</taxon>
        <taxon>Trematoda</taxon>
        <taxon>Digenea</taxon>
        <taxon>Opisthorchiida</taxon>
        <taxon>Opisthorchiata</taxon>
        <taxon>Opisthorchiidae</taxon>
        <taxon>Clonorchis</taxon>
    </lineage>
</organism>
<reference evidence="1 2" key="2">
    <citation type="journal article" date="2021" name="Genomics">
        <title>High-quality reference genome for Clonorchis sinensis.</title>
        <authorList>
            <person name="Young N.D."/>
            <person name="Stroehlein A.J."/>
            <person name="Kinkar L."/>
            <person name="Wang T."/>
            <person name="Sohn W.M."/>
            <person name="Chang B.C.H."/>
            <person name="Kaur P."/>
            <person name="Weisz D."/>
            <person name="Dudchenko O."/>
            <person name="Aiden E.L."/>
            <person name="Korhonen P.K."/>
            <person name="Gasser R.B."/>
        </authorList>
    </citation>
    <scope>NUCLEOTIDE SEQUENCE [LARGE SCALE GENOMIC DNA]</scope>
    <source>
        <strain evidence="1">Cs-k2</strain>
    </source>
</reference>
<dbReference type="OrthoDB" id="10458593at2759"/>
<dbReference type="InParanoid" id="A0A3R7CHY5"/>
<dbReference type="Proteomes" id="UP000286415">
    <property type="component" value="Unassembled WGS sequence"/>
</dbReference>